<name>A0A183KAJ4_9TREM</name>
<dbReference type="AlphaFoldDB" id="A0A183KAJ4"/>
<reference evidence="1 2" key="2">
    <citation type="submission" date="2018-11" db="EMBL/GenBank/DDBJ databases">
        <authorList>
            <consortium name="Pathogen Informatics"/>
        </authorList>
    </citation>
    <scope>NUCLEOTIDE SEQUENCE [LARGE SCALE GENOMIC DNA]</scope>
    <source>
        <strain evidence="1">Dakar</strain>
        <strain evidence="2">Dakar, Senegal</strain>
    </source>
</reference>
<evidence type="ECO:0000313" key="2">
    <source>
        <dbReference type="Proteomes" id="UP000279833"/>
    </source>
</evidence>
<accession>A0A183KAJ4</accession>
<gene>
    <name evidence="1" type="ORF">SCUD_LOCUS12029</name>
</gene>
<dbReference type="WBParaSite" id="SCUD_0001202901-mRNA-1">
    <property type="protein sequence ID" value="SCUD_0001202901-mRNA-1"/>
    <property type="gene ID" value="SCUD_0001202901"/>
</dbReference>
<evidence type="ECO:0000313" key="1">
    <source>
        <dbReference type="EMBL" id="VDP47074.1"/>
    </source>
</evidence>
<sequence>MCRYYLVCYYYYRHQNHLHESTQFLSKNLKMVMINLRF</sequence>
<dbReference type="Proteomes" id="UP000279833">
    <property type="component" value="Unassembled WGS sequence"/>
</dbReference>
<keyword evidence="2" id="KW-1185">Reference proteome</keyword>
<reference evidence="3" key="1">
    <citation type="submission" date="2016-06" db="UniProtKB">
        <authorList>
            <consortium name="WormBaseParasite"/>
        </authorList>
    </citation>
    <scope>IDENTIFICATION</scope>
</reference>
<protein>
    <submittedName>
        <fullName evidence="1 3">Uncharacterized protein</fullName>
    </submittedName>
</protein>
<proteinExistence type="predicted"/>
<dbReference type="EMBL" id="UZAK01034809">
    <property type="protein sequence ID" value="VDP47074.1"/>
    <property type="molecule type" value="Genomic_DNA"/>
</dbReference>
<evidence type="ECO:0000313" key="3">
    <source>
        <dbReference type="WBParaSite" id="SCUD_0001202901-mRNA-1"/>
    </source>
</evidence>
<organism evidence="3">
    <name type="scientific">Schistosoma curassoni</name>
    <dbReference type="NCBI Taxonomy" id="6186"/>
    <lineage>
        <taxon>Eukaryota</taxon>
        <taxon>Metazoa</taxon>
        <taxon>Spiralia</taxon>
        <taxon>Lophotrochozoa</taxon>
        <taxon>Platyhelminthes</taxon>
        <taxon>Trematoda</taxon>
        <taxon>Digenea</taxon>
        <taxon>Strigeidida</taxon>
        <taxon>Schistosomatoidea</taxon>
        <taxon>Schistosomatidae</taxon>
        <taxon>Schistosoma</taxon>
    </lineage>
</organism>